<dbReference type="EMBL" id="JAODUO010000313">
    <property type="protein sequence ID" value="KAK2183387.1"/>
    <property type="molecule type" value="Genomic_DNA"/>
</dbReference>
<feature type="region of interest" description="Disordered" evidence="1">
    <location>
        <begin position="47"/>
        <end position="125"/>
    </location>
</feature>
<dbReference type="Pfam" id="PF03020">
    <property type="entry name" value="LEM"/>
    <property type="match status" value="1"/>
</dbReference>
<feature type="compositionally biased region" description="Basic and acidic residues" evidence="1">
    <location>
        <begin position="63"/>
        <end position="78"/>
    </location>
</feature>
<dbReference type="PANTHER" id="PTHR46427">
    <property type="entry name" value="ANKYRIN REPEAT AND LEM DOMAIN-CONTAINING PROTEIN 1"/>
    <property type="match status" value="1"/>
</dbReference>
<dbReference type="AlphaFoldDB" id="A0AAD9L540"/>
<feature type="region of interest" description="Disordered" evidence="1">
    <location>
        <begin position="351"/>
        <end position="455"/>
    </location>
</feature>
<dbReference type="GO" id="GO:0005654">
    <property type="term" value="C:nucleoplasm"/>
    <property type="evidence" value="ECO:0007669"/>
    <property type="project" value="TreeGrafter"/>
</dbReference>
<dbReference type="Gene3D" id="1.10.720.40">
    <property type="match status" value="1"/>
</dbReference>
<name>A0AAD9L540_RIDPI</name>
<proteinExistence type="predicted"/>
<evidence type="ECO:0000313" key="4">
    <source>
        <dbReference type="Proteomes" id="UP001209878"/>
    </source>
</evidence>
<dbReference type="PANTHER" id="PTHR46427:SF1">
    <property type="entry name" value="ANKYRIN REPEAT AND LEM DOMAIN-CONTAINING PROTEIN 1"/>
    <property type="match status" value="1"/>
</dbReference>
<dbReference type="InterPro" id="IPR003887">
    <property type="entry name" value="LEM_dom"/>
</dbReference>
<comment type="caution">
    <text evidence="3">The sequence shown here is derived from an EMBL/GenBank/DDBJ whole genome shotgun (WGS) entry which is preliminary data.</text>
</comment>
<evidence type="ECO:0000256" key="1">
    <source>
        <dbReference type="SAM" id="MobiDB-lite"/>
    </source>
</evidence>
<feature type="compositionally biased region" description="Polar residues" evidence="1">
    <location>
        <begin position="166"/>
        <end position="181"/>
    </location>
</feature>
<protein>
    <recommendedName>
        <fullName evidence="2">LEM domain-containing protein</fullName>
    </recommendedName>
</protein>
<evidence type="ECO:0000313" key="3">
    <source>
        <dbReference type="EMBL" id="KAK2183387.1"/>
    </source>
</evidence>
<dbReference type="InterPro" id="IPR011015">
    <property type="entry name" value="LEM/LEM-like_dom_sf"/>
</dbReference>
<dbReference type="CDD" id="cd10454">
    <property type="entry name" value="GIY-YIG_COG3680_Meta"/>
    <property type="match status" value="1"/>
</dbReference>
<dbReference type="SUPFAM" id="SSF63451">
    <property type="entry name" value="LEM domain"/>
    <property type="match status" value="1"/>
</dbReference>
<dbReference type="CDD" id="cd12934">
    <property type="entry name" value="LEM"/>
    <property type="match status" value="1"/>
</dbReference>
<accession>A0AAD9L540</accession>
<feature type="compositionally biased region" description="Polar residues" evidence="1">
    <location>
        <begin position="79"/>
        <end position="105"/>
    </location>
</feature>
<gene>
    <name evidence="3" type="ORF">NP493_314g02068</name>
</gene>
<feature type="domain" description="LEM" evidence="2">
    <location>
        <begin position="533"/>
        <end position="577"/>
    </location>
</feature>
<dbReference type="GO" id="GO:0000724">
    <property type="term" value="P:double-strand break repair via homologous recombination"/>
    <property type="evidence" value="ECO:0007669"/>
    <property type="project" value="TreeGrafter"/>
</dbReference>
<organism evidence="3 4">
    <name type="scientific">Ridgeia piscesae</name>
    <name type="common">Tubeworm</name>
    <dbReference type="NCBI Taxonomy" id="27915"/>
    <lineage>
        <taxon>Eukaryota</taxon>
        <taxon>Metazoa</taxon>
        <taxon>Spiralia</taxon>
        <taxon>Lophotrochozoa</taxon>
        <taxon>Annelida</taxon>
        <taxon>Polychaeta</taxon>
        <taxon>Sedentaria</taxon>
        <taxon>Canalipalpata</taxon>
        <taxon>Sabellida</taxon>
        <taxon>Siboglinidae</taxon>
        <taxon>Ridgeia</taxon>
    </lineage>
</organism>
<feature type="compositionally biased region" description="Basic and acidic residues" evidence="1">
    <location>
        <begin position="365"/>
        <end position="374"/>
    </location>
</feature>
<dbReference type="GO" id="GO:0004520">
    <property type="term" value="F:DNA endonuclease activity"/>
    <property type="evidence" value="ECO:0007669"/>
    <property type="project" value="TreeGrafter"/>
</dbReference>
<dbReference type="Pfam" id="PF22945">
    <property type="entry name" value="LEM-3_GIY-YIG"/>
    <property type="match status" value="1"/>
</dbReference>
<evidence type="ECO:0000259" key="2">
    <source>
        <dbReference type="PROSITE" id="PS50954"/>
    </source>
</evidence>
<dbReference type="GO" id="GO:0000712">
    <property type="term" value="P:resolution of meiotic recombination intermediates"/>
    <property type="evidence" value="ECO:0007669"/>
    <property type="project" value="TreeGrafter"/>
</dbReference>
<dbReference type="Proteomes" id="UP001209878">
    <property type="component" value="Unassembled WGS sequence"/>
</dbReference>
<dbReference type="InterPro" id="IPR034998">
    <property type="entry name" value="ANKLE1"/>
</dbReference>
<reference evidence="3" key="1">
    <citation type="journal article" date="2023" name="Mol. Biol. Evol.">
        <title>Third-Generation Sequencing Reveals the Adaptive Role of the Epigenome in Three Deep-Sea Polychaetes.</title>
        <authorList>
            <person name="Perez M."/>
            <person name="Aroh O."/>
            <person name="Sun Y."/>
            <person name="Lan Y."/>
            <person name="Juniper S.K."/>
            <person name="Young C.R."/>
            <person name="Angers B."/>
            <person name="Qian P.Y."/>
        </authorList>
    </citation>
    <scope>NUCLEOTIDE SEQUENCE</scope>
    <source>
        <strain evidence="3">R07B-5</strain>
    </source>
</reference>
<keyword evidence="4" id="KW-1185">Reference proteome</keyword>
<dbReference type="PROSITE" id="PS50954">
    <property type="entry name" value="LEM"/>
    <property type="match status" value="1"/>
</dbReference>
<sequence>MTLQPRCFCSLQLSVAKTSTQHSVCLHKPNTWCEEEETNAGHLFGEWEVGGGNESKGIASQGETRRETESVDKGRLERSSSTGSHESFYTCSDTTSVPGVNTLTRHSLRGSGEEGGVCEVTAQPDNDTYNHQALVGTEEGKSDSTGDDDSSLGCAFLGDNDKETGETITDESLTSSVSFQLPSEYYSSSSDDDDRGESSPSSDCVAPPINEFARLHLNVGGIHQGCDRRELSVINESQFTDDLRDEESRLMTEDETELEVDVAGCSDRYAVWSATDYQDYGDGTQQALLPGSGVTFCSPDEKTMLDKFCRSRFNVTPRHDIAHGDNVSSRHDMAHGDNVTPRHDISCNIDATPKHDMDDDVNITPRHDMADNDSRSIVTPKSNARHLTEQTNTRLTPKGNKTRLWHKTRDTHGTHPQCLQNNPPSLAPDDPGGVSRGHCHGAGDGSGGRSDAPPIEHNRLEKRLFGGCKVEPPGAYPPSDSSVISISSIDSHASLNSTVQYIYTDDEDGYSLLATRLLPDPPSGKNICPDDIPGDIQGLGDTELRSHLTSLGDTPGPITPSTRRLYQSRLSRLLKDPTLVNTQDVHCQEFLPELTRALTGQLDMSSMDGLEDLMSEPFVNPCASRRWREGTLKTSFNYLLLDPRISQNLPARHRAMDELEAFRTFVQAVFYVGKGKRSRPYAHFKEAIQHLSGVTGTQCGPKVQRIVDIWEEEQGVISLHVFQNVIPAEAYTREACIIEAIGLERLTNIKGGECYGPVTTWSRVQRRTLGVHLLHKAFRILLIEGERQIQPHHICVGQ</sequence>
<dbReference type="SMART" id="SM00540">
    <property type="entry name" value="LEM"/>
    <property type="match status" value="1"/>
</dbReference>
<feature type="region of interest" description="Disordered" evidence="1">
    <location>
        <begin position="137"/>
        <end position="205"/>
    </location>
</feature>
<dbReference type="GO" id="GO:0005737">
    <property type="term" value="C:cytoplasm"/>
    <property type="evidence" value="ECO:0007669"/>
    <property type="project" value="TreeGrafter"/>
</dbReference>